<dbReference type="PANTHER" id="PTHR42970:SF1">
    <property type="entry name" value="PECTATE LYASE C-RELATED"/>
    <property type="match status" value="1"/>
</dbReference>
<dbReference type="EMBL" id="LSNE01000005">
    <property type="protein sequence ID" value="KXI29080.1"/>
    <property type="molecule type" value="Genomic_DNA"/>
</dbReference>
<dbReference type="AlphaFoldDB" id="A0A136A1P6"/>
<keyword evidence="4" id="KW-0456">Lyase</keyword>
<evidence type="ECO:0000313" key="5">
    <source>
        <dbReference type="Proteomes" id="UP000070299"/>
    </source>
</evidence>
<keyword evidence="5" id="KW-1185">Reference proteome</keyword>
<evidence type="ECO:0000256" key="2">
    <source>
        <dbReference type="ARBA" id="ARBA00023180"/>
    </source>
</evidence>
<protein>
    <submittedName>
        <fullName evidence="4">Pectate lyase C</fullName>
    </submittedName>
</protein>
<sequence length="452" mass="49759">MVVFIRRCLAIVALSALISCSVFSASEKPLASPEERPLAFPEAQGYGKFTQGGRGGRVIVVDSLEDSEKARPGTLRYAVKAQGPRIVVFAVSGVINLVKPLEIKEDFITIAGQTSPGGIVISGAETQIDASQVIIRYLRFRPGSTKEQGDAINAKRLNNIIIDHCSMSWANDEVASFYNNTDFTLQYSIISESLNNAGHAKGSHGYGGIWGGKRASFINNVLAHHISRNPRINGYRLKPNYEPAGELVDVRNNVIYNWAKNSAYGNEDGRVNFINNLYKPGPAGGDARFFLIENTQSMGQAYFSGNVMNGSPKLSANNALGIEIKNQKKMQNPVIEQLKSEFLVAEPFIDASTFVEHIKQSAEMSYHNLIINREVGANRNRHGKFQDSVDSRILNDIATGKATYGNGIIDSELQVIESWLAYQAEFNNEELEKQPADSVVQVWIDTLGHFIQ</sequence>
<dbReference type="Proteomes" id="UP000070299">
    <property type="component" value="Unassembled WGS sequence"/>
</dbReference>
<keyword evidence="3" id="KW-0732">Signal</keyword>
<gene>
    <name evidence="4" type="ORF">AX660_13020</name>
</gene>
<proteinExistence type="predicted"/>
<evidence type="ECO:0000256" key="1">
    <source>
        <dbReference type="ARBA" id="ARBA00022723"/>
    </source>
</evidence>
<dbReference type="GO" id="GO:0016829">
    <property type="term" value="F:lyase activity"/>
    <property type="evidence" value="ECO:0007669"/>
    <property type="project" value="UniProtKB-KW"/>
</dbReference>
<dbReference type="STRING" id="1799789.AX660_13020"/>
<comment type="caution">
    <text evidence="4">The sequence shown here is derived from an EMBL/GenBank/DDBJ whole genome shotgun (WGS) entry which is preliminary data.</text>
</comment>
<dbReference type="InterPro" id="IPR011050">
    <property type="entry name" value="Pectin_lyase_fold/virulence"/>
</dbReference>
<dbReference type="Gene3D" id="2.160.20.10">
    <property type="entry name" value="Single-stranded right-handed beta-helix, Pectin lyase-like"/>
    <property type="match status" value="1"/>
</dbReference>
<keyword evidence="1" id="KW-0479">Metal-binding</keyword>
<reference evidence="5" key="1">
    <citation type="submission" date="2016-02" db="EMBL/GenBank/DDBJ databases">
        <authorList>
            <person name="Schultz-Johansen M."/>
            <person name="Glaring M.A."/>
            <person name="Bech P.K."/>
            <person name="Stougaard P."/>
        </authorList>
    </citation>
    <scope>NUCLEOTIDE SEQUENCE [LARGE SCALE GENOMIC DNA]</scope>
    <source>
        <strain evidence="5">S66</strain>
    </source>
</reference>
<evidence type="ECO:0000313" key="4">
    <source>
        <dbReference type="EMBL" id="KXI29080.1"/>
    </source>
</evidence>
<dbReference type="SUPFAM" id="SSF51126">
    <property type="entry name" value="Pectin lyase-like"/>
    <property type="match status" value="1"/>
</dbReference>
<keyword evidence="2" id="KW-0325">Glycoprotein</keyword>
<feature type="chain" id="PRO_5007469393" evidence="3">
    <location>
        <begin position="25"/>
        <end position="452"/>
    </location>
</feature>
<dbReference type="InterPro" id="IPR052063">
    <property type="entry name" value="Polysaccharide_Lyase_1"/>
</dbReference>
<dbReference type="InterPro" id="IPR012334">
    <property type="entry name" value="Pectin_lyas_fold"/>
</dbReference>
<feature type="signal peptide" evidence="3">
    <location>
        <begin position="1"/>
        <end position="24"/>
    </location>
</feature>
<dbReference type="GO" id="GO:0046872">
    <property type="term" value="F:metal ion binding"/>
    <property type="evidence" value="ECO:0007669"/>
    <property type="project" value="UniProtKB-KW"/>
</dbReference>
<evidence type="ECO:0000256" key="3">
    <source>
        <dbReference type="SAM" id="SignalP"/>
    </source>
</evidence>
<dbReference type="PROSITE" id="PS51257">
    <property type="entry name" value="PROKAR_LIPOPROTEIN"/>
    <property type="match status" value="1"/>
</dbReference>
<accession>A0A136A1P6</accession>
<name>A0A136A1P6_9ALTE</name>
<organism evidence="4 5">
    <name type="scientific">Paraglaciecola hydrolytica</name>
    <dbReference type="NCBI Taxonomy" id="1799789"/>
    <lineage>
        <taxon>Bacteria</taxon>
        <taxon>Pseudomonadati</taxon>
        <taxon>Pseudomonadota</taxon>
        <taxon>Gammaproteobacteria</taxon>
        <taxon>Alteromonadales</taxon>
        <taxon>Alteromonadaceae</taxon>
        <taxon>Paraglaciecola</taxon>
    </lineage>
</organism>
<dbReference type="PANTHER" id="PTHR42970">
    <property type="entry name" value="PECTATE LYASE C-RELATED"/>
    <property type="match status" value="1"/>
</dbReference>